<evidence type="ECO:0000256" key="3">
    <source>
        <dbReference type="ARBA" id="ARBA00022475"/>
    </source>
</evidence>
<evidence type="ECO:0000259" key="10">
    <source>
        <dbReference type="PROSITE" id="PS50893"/>
    </source>
</evidence>
<protein>
    <submittedName>
        <fullName evidence="11">Sugar ABC transporter ATP-binding protein</fullName>
    </submittedName>
</protein>
<keyword evidence="2" id="KW-0813">Transport</keyword>
<evidence type="ECO:0000313" key="12">
    <source>
        <dbReference type="Proteomes" id="UP001139035"/>
    </source>
</evidence>
<evidence type="ECO:0000256" key="8">
    <source>
        <dbReference type="ARBA" id="ARBA00022967"/>
    </source>
</evidence>
<dbReference type="CDD" id="cd03215">
    <property type="entry name" value="ABC_Carb_Monos_II"/>
    <property type="match status" value="1"/>
</dbReference>
<name>A0A9X1P5F9_9HYPH</name>
<dbReference type="InterPro" id="IPR027417">
    <property type="entry name" value="P-loop_NTPase"/>
</dbReference>
<evidence type="ECO:0000256" key="5">
    <source>
        <dbReference type="ARBA" id="ARBA00022737"/>
    </source>
</evidence>
<dbReference type="PROSITE" id="PS00211">
    <property type="entry name" value="ABC_TRANSPORTER_1"/>
    <property type="match status" value="1"/>
</dbReference>
<keyword evidence="5" id="KW-0677">Repeat</keyword>
<dbReference type="PANTHER" id="PTHR43790:SF3">
    <property type="entry name" value="D-ALLOSE IMPORT ATP-BINDING PROTEIN ALSA-RELATED"/>
    <property type="match status" value="1"/>
</dbReference>
<proteinExistence type="inferred from homology"/>
<evidence type="ECO:0000313" key="11">
    <source>
        <dbReference type="EMBL" id="MCE7030169.1"/>
    </source>
</evidence>
<evidence type="ECO:0000256" key="9">
    <source>
        <dbReference type="ARBA" id="ARBA00023136"/>
    </source>
</evidence>
<organism evidence="11 12">
    <name type="scientific">Jiella avicenniae</name>
    <dbReference type="NCBI Taxonomy" id="2907202"/>
    <lineage>
        <taxon>Bacteria</taxon>
        <taxon>Pseudomonadati</taxon>
        <taxon>Pseudomonadota</taxon>
        <taxon>Alphaproteobacteria</taxon>
        <taxon>Hyphomicrobiales</taxon>
        <taxon>Aurantimonadaceae</taxon>
        <taxon>Jiella</taxon>
    </lineage>
</organism>
<keyword evidence="7 11" id="KW-0067">ATP-binding</keyword>
<dbReference type="Proteomes" id="UP001139035">
    <property type="component" value="Unassembled WGS sequence"/>
</dbReference>
<dbReference type="EMBL" id="JAJUWU010000021">
    <property type="protein sequence ID" value="MCE7030169.1"/>
    <property type="molecule type" value="Genomic_DNA"/>
</dbReference>
<feature type="domain" description="ABC transporter" evidence="10">
    <location>
        <begin position="255"/>
        <end position="500"/>
    </location>
</feature>
<dbReference type="InterPro" id="IPR017871">
    <property type="entry name" value="ABC_transporter-like_CS"/>
</dbReference>
<reference evidence="11" key="1">
    <citation type="submission" date="2022-01" db="EMBL/GenBank/DDBJ databases">
        <title>Jiella avicenniae sp. nov., a novel endophytic bacterium isolated from bark of Avicennia marina.</title>
        <authorList>
            <person name="Tuo L."/>
        </authorList>
    </citation>
    <scope>NUCLEOTIDE SEQUENCE</scope>
    <source>
        <strain evidence="11">CBK1P-4</strain>
    </source>
</reference>
<dbReference type="InterPro" id="IPR003439">
    <property type="entry name" value="ABC_transporter-like_ATP-bd"/>
</dbReference>
<keyword evidence="3" id="KW-1003">Cell membrane</keyword>
<dbReference type="CDD" id="cd03216">
    <property type="entry name" value="ABC_Carb_Monos_I"/>
    <property type="match status" value="1"/>
</dbReference>
<dbReference type="GO" id="GO:0005524">
    <property type="term" value="F:ATP binding"/>
    <property type="evidence" value="ECO:0007669"/>
    <property type="project" value="UniProtKB-KW"/>
</dbReference>
<dbReference type="RefSeq" id="WP_233721247.1">
    <property type="nucleotide sequence ID" value="NZ_JAJUWU010000021.1"/>
</dbReference>
<dbReference type="InterPro" id="IPR050107">
    <property type="entry name" value="ABC_carbohydrate_import_ATPase"/>
</dbReference>
<dbReference type="PROSITE" id="PS50893">
    <property type="entry name" value="ABC_TRANSPORTER_2"/>
    <property type="match status" value="2"/>
</dbReference>
<keyword evidence="6" id="KW-0547">Nucleotide-binding</keyword>
<evidence type="ECO:0000256" key="6">
    <source>
        <dbReference type="ARBA" id="ARBA00022741"/>
    </source>
</evidence>
<dbReference type="AlphaFoldDB" id="A0A9X1P5F9"/>
<feature type="domain" description="ABC transporter" evidence="10">
    <location>
        <begin position="9"/>
        <end position="243"/>
    </location>
</feature>
<keyword evidence="8" id="KW-1278">Translocase</keyword>
<dbReference type="PANTHER" id="PTHR43790">
    <property type="entry name" value="CARBOHYDRATE TRANSPORT ATP-BINDING PROTEIN MG119-RELATED"/>
    <property type="match status" value="1"/>
</dbReference>
<dbReference type="Gene3D" id="3.40.50.300">
    <property type="entry name" value="P-loop containing nucleotide triphosphate hydrolases"/>
    <property type="match status" value="2"/>
</dbReference>
<evidence type="ECO:0000256" key="4">
    <source>
        <dbReference type="ARBA" id="ARBA00022597"/>
    </source>
</evidence>
<evidence type="ECO:0000256" key="2">
    <source>
        <dbReference type="ARBA" id="ARBA00022448"/>
    </source>
</evidence>
<dbReference type="InterPro" id="IPR003593">
    <property type="entry name" value="AAA+_ATPase"/>
</dbReference>
<comment type="similarity">
    <text evidence="1">Belongs to the ABC transporter superfamily.</text>
</comment>
<evidence type="ECO:0000256" key="1">
    <source>
        <dbReference type="ARBA" id="ARBA00005417"/>
    </source>
</evidence>
<comment type="caution">
    <text evidence="11">The sequence shown here is derived from an EMBL/GenBank/DDBJ whole genome shotgun (WGS) entry which is preliminary data.</text>
</comment>
<dbReference type="SUPFAM" id="SSF52540">
    <property type="entry name" value="P-loop containing nucleoside triphosphate hydrolases"/>
    <property type="match status" value="2"/>
</dbReference>
<keyword evidence="12" id="KW-1185">Reference proteome</keyword>
<dbReference type="SMART" id="SM00382">
    <property type="entry name" value="AAA"/>
    <property type="match status" value="1"/>
</dbReference>
<accession>A0A9X1P5F9</accession>
<keyword evidence="4" id="KW-0762">Sugar transport</keyword>
<gene>
    <name evidence="11" type="ORF">LZD57_19445</name>
</gene>
<dbReference type="GO" id="GO:0016887">
    <property type="term" value="F:ATP hydrolysis activity"/>
    <property type="evidence" value="ECO:0007669"/>
    <property type="project" value="InterPro"/>
</dbReference>
<keyword evidence="9" id="KW-0472">Membrane</keyword>
<dbReference type="Pfam" id="PF00005">
    <property type="entry name" value="ABC_tran"/>
    <property type="match status" value="2"/>
</dbReference>
<sequence>MSEARMASVECRGVSKSYGATVALEDVSISIGPGEVHALLGENGAGKSTLVKVLGGVVEPDRGTMSLTGEPYAPSSILGARRCGVAIAFQELSLLQNLTVAENLCLPKLPAAKAGLFSRGRTIEKASQILARFDLPLDPEEAVGRLSLPDRQRLEIVRAFSHGTRLLILDEPTASLSDVDWLFRLIENARKAGTAVLYISHRLAEVRSICSRATVLRNGRSIDTVDLAGADDNRIFEMMVGRSAKKTLSTHAGKPKSSGAVLSVSDLTTDILDSVSFELKEGEILGVAALEGQGQRDLFRSLVGLEKRRSGSISVDGKVADIRSPKGALASGRGMAFLPEERKTEGIFASLTTASNMTLPVVGNVASFGVVSRSRERDAAGETADVVDLARRYLPFRISDLSGGNQQKALLARTVMTGARILLLFDPTRGVDVGTKQSIYEAIRQFTEDGGSVLFYSSELPEITSLAQRCLVLYGGRIVEAFEGDAIEEQNLVGAMIGHREDSAASKGAYS</sequence>
<evidence type="ECO:0000256" key="7">
    <source>
        <dbReference type="ARBA" id="ARBA00022840"/>
    </source>
</evidence>